<dbReference type="STRING" id="1187848.A1QO_02650"/>
<comment type="caution">
    <text evidence="1">The sequence shown here is derived from an EMBL/GenBank/DDBJ whole genome shotgun (WGS) entry which is preliminary data.</text>
</comment>
<accession>A0A1E5BK99</accession>
<proteinExistence type="predicted"/>
<protein>
    <submittedName>
        <fullName evidence="1">Uncharacterized protein</fullName>
    </submittedName>
</protein>
<dbReference type="EMBL" id="AJYQ02000002">
    <property type="protein sequence ID" value="OEE38297.1"/>
    <property type="molecule type" value="Genomic_DNA"/>
</dbReference>
<dbReference type="Proteomes" id="UP000094741">
    <property type="component" value="Unassembled WGS sequence"/>
</dbReference>
<reference evidence="1 2" key="1">
    <citation type="journal article" date="2012" name="Science">
        <title>Ecological populations of bacteria act as socially cohesive units of antibiotic production and resistance.</title>
        <authorList>
            <person name="Cordero O.X."/>
            <person name="Wildschutte H."/>
            <person name="Kirkup B."/>
            <person name="Proehl S."/>
            <person name="Ngo L."/>
            <person name="Hussain F."/>
            <person name="Le Roux F."/>
            <person name="Mincer T."/>
            <person name="Polz M.F."/>
        </authorList>
    </citation>
    <scope>NUCLEOTIDE SEQUENCE [LARGE SCALE GENOMIC DNA]</scope>
    <source>
        <strain evidence="1 2">ZF-129</strain>
    </source>
</reference>
<name>A0A1E5BK99_9VIBR</name>
<gene>
    <name evidence="1" type="ORF">A1QO_02650</name>
</gene>
<evidence type="ECO:0000313" key="2">
    <source>
        <dbReference type="Proteomes" id="UP000094741"/>
    </source>
</evidence>
<dbReference type="RefSeq" id="WP_017041293.1">
    <property type="nucleotide sequence ID" value="NZ_AJYQ02000002.1"/>
</dbReference>
<sequence>MRTSKYDSCLAGLAKVSLSPIDEKMGPQELFTHVLNHCANDIQGHDETHWTVEFSDSSQLRVVCLEDSFLRGAHPTRSDLSVWDGTLK</sequence>
<organism evidence="1 2">
    <name type="scientific">Vibrio genomosp. F10 str. ZF-129</name>
    <dbReference type="NCBI Taxonomy" id="1187848"/>
    <lineage>
        <taxon>Bacteria</taxon>
        <taxon>Pseudomonadati</taxon>
        <taxon>Pseudomonadota</taxon>
        <taxon>Gammaproteobacteria</taxon>
        <taxon>Vibrionales</taxon>
        <taxon>Vibrionaceae</taxon>
        <taxon>Vibrio</taxon>
    </lineage>
</organism>
<dbReference type="AlphaFoldDB" id="A0A1E5BK99"/>
<evidence type="ECO:0000313" key="1">
    <source>
        <dbReference type="EMBL" id="OEE38297.1"/>
    </source>
</evidence>